<dbReference type="InterPro" id="IPR052949">
    <property type="entry name" value="PA_immunity-related"/>
</dbReference>
<keyword evidence="2" id="KW-1185">Reference proteome</keyword>
<dbReference type="EMBL" id="LGTQ01000009">
    <property type="protein sequence ID" value="KPM47917.1"/>
    <property type="molecule type" value="Genomic_DNA"/>
</dbReference>
<name>A0A0P7BTK4_9BACT</name>
<accession>A0A0P7BTK4</accession>
<evidence type="ECO:0000313" key="1">
    <source>
        <dbReference type="EMBL" id="KPM47917.1"/>
    </source>
</evidence>
<reference evidence="1 2" key="1">
    <citation type="submission" date="2015-07" db="EMBL/GenBank/DDBJ databases">
        <title>The draft genome sequence of Leadbetterella sp. JN14-9.</title>
        <authorList>
            <person name="Liu Y."/>
            <person name="Du J."/>
            <person name="Shao Z."/>
        </authorList>
    </citation>
    <scope>NUCLEOTIDE SEQUENCE [LARGE SCALE GENOMIC DNA]</scope>
    <source>
        <strain evidence="1 2">JN14-9</strain>
    </source>
</reference>
<evidence type="ECO:0000313" key="2">
    <source>
        <dbReference type="Proteomes" id="UP000050454"/>
    </source>
</evidence>
<dbReference type="InterPro" id="IPR001646">
    <property type="entry name" value="5peptide_repeat"/>
</dbReference>
<dbReference type="Pfam" id="PF13599">
    <property type="entry name" value="Pentapeptide_4"/>
    <property type="match status" value="2"/>
</dbReference>
<organism evidence="1 2">
    <name type="scientific">Jiulongibacter sediminis</name>
    <dbReference type="NCBI Taxonomy" id="1605367"/>
    <lineage>
        <taxon>Bacteria</taxon>
        <taxon>Pseudomonadati</taxon>
        <taxon>Bacteroidota</taxon>
        <taxon>Cytophagia</taxon>
        <taxon>Cytophagales</taxon>
        <taxon>Leadbetterellaceae</taxon>
        <taxon>Jiulongibacter</taxon>
    </lineage>
</organism>
<gene>
    <name evidence="1" type="ORF">AFM12_11860</name>
</gene>
<dbReference type="Gene3D" id="2.160.20.80">
    <property type="entry name" value="E3 ubiquitin-protein ligase SopA"/>
    <property type="match status" value="1"/>
</dbReference>
<dbReference type="Proteomes" id="UP000050454">
    <property type="component" value="Unassembled WGS sequence"/>
</dbReference>
<dbReference type="AlphaFoldDB" id="A0A0P7BTK4"/>
<dbReference type="SUPFAM" id="SSF141571">
    <property type="entry name" value="Pentapeptide repeat-like"/>
    <property type="match status" value="1"/>
</dbReference>
<dbReference type="RefSeq" id="WP_055148469.1">
    <property type="nucleotide sequence ID" value="NZ_JXSZ01000009.1"/>
</dbReference>
<dbReference type="STRING" id="1605367.AFM12_11860"/>
<dbReference type="PANTHER" id="PTHR42999:SF1">
    <property type="entry name" value="PENTAPEPTIDE REPEAT-CONTAINING PROTEIN"/>
    <property type="match status" value="1"/>
</dbReference>
<dbReference type="PANTHER" id="PTHR42999">
    <property type="entry name" value="ANTIBIOTIC RESISTANCE PROTEIN MCBG"/>
    <property type="match status" value="1"/>
</dbReference>
<comment type="caution">
    <text evidence="1">The sequence shown here is derived from an EMBL/GenBank/DDBJ whole genome shotgun (WGS) entry which is preliminary data.</text>
</comment>
<evidence type="ECO:0008006" key="3">
    <source>
        <dbReference type="Google" id="ProtNLM"/>
    </source>
</evidence>
<dbReference type="OrthoDB" id="67652at2"/>
<sequence length="186" mass="20861">MIEGEVFKKIDFTSQKLKIDSYEACRFEGCNLEGAHLSGIKFIECEFVDCNLTNAHLKTTTLNEVVFSDCKMMGILFGDINPFLLDVTFNTCQLSLCSFYGLNLKNTAFTDCNLKDADFTDTDLTNCLFERCDLNGAHFERSNLQKADLRTAENYTIDPENNKLKGVLISLDGARGLLSKYGVKIS</sequence>
<protein>
    <recommendedName>
        <fullName evidence="3">Pentapeptide repeat-containing protein</fullName>
    </recommendedName>
</protein>
<proteinExistence type="predicted"/>